<dbReference type="AlphaFoldDB" id="A0A0B1P661"/>
<evidence type="ECO:0000313" key="5">
    <source>
        <dbReference type="Proteomes" id="UP000030854"/>
    </source>
</evidence>
<name>A0A0B1P661_UNCNE</name>
<dbReference type="InterPro" id="IPR036875">
    <property type="entry name" value="Znf_CCHC_sf"/>
</dbReference>
<dbReference type="SUPFAM" id="SSF57756">
    <property type="entry name" value="Retrovirus zinc finger-like domains"/>
    <property type="match status" value="1"/>
</dbReference>
<reference evidence="4 5" key="1">
    <citation type="journal article" date="2014" name="BMC Genomics">
        <title>Adaptive genomic structural variation in the grape powdery mildew pathogen, Erysiphe necator.</title>
        <authorList>
            <person name="Jones L."/>
            <person name="Riaz S."/>
            <person name="Morales-Cruz A."/>
            <person name="Amrine K.C."/>
            <person name="McGuire B."/>
            <person name="Gubler W.D."/>
            <person name="Walker M.A."/>
            <person name="Cantu D."/>
        </authorList>
    </citation>
    <scope>NUCLEOTIDE SEQUENCE [LARGE SCALE GENOMIC DNA]</scope>
    <source>
        <strain evidence="5">c</strain>
    </source>
</reference>
<dbReference type="Pfam" id="PF00098">
    <property type="entry name" value="zf-CCHC"/>
    <property type="match status" value="1"/>
</dbReference>
<keyword evidence="1" id="KW-0479">Metal-binding</keyword>
<proteinExistence type="predicted"/>
<keyword evidence="1" id="KW-0862">Zinc</keyword>
<organism evidence="4 5">
    <name type="scientific">Uncinula necator</name>
    <name type="common">Grape powdery mildew</name>
    <dbReference type="NCBI Taxonomy" id="52586"/>
    <lineage>
        <taxon>Eukaryota</taxon>
        <taxon>Fungi</taxon>
        <taxon>Dikarya</taxon>
        <taxon>Ascomycota</taxon>
        <taxon>Pezizomycotina</taxon>
        <taxon>Leotiomycetes</taxon>
        <taxon>Erysiphales</taxon>
        <taxon>Erysiphaceae</taxon>
        <taxon>Erysiphe</taxon>
    </lineage>
</organism>
<dbReference type="GO" id="GO:0008270">
    <property type="term" value="F:zinc ion binding"/>
    <property type="evidence" value="ECO:0007669"/>
    <property type="project" value="UniProtKB-KW"/>
</dbReference>
<keyword evidence="5" id="KW-1185">Reference proteome</keyword>
<protein>
    <submittedName>
        <fullName evidence="4">Putative zinc finger cchc-type protein</fullName>
    </submittedName>
</protein>
<evidence type="ECO:0000256" key="1">
    <source>
        <dbReference type="PROSITE-ProRule" id="PRU00047"/>
    </source>
</evidence>
<keyword evidence="1" id="KW-0863">Zinc-finger</keyword>
<dbReference type="InterPro" id="IPR001878">
    <property type="entry name" value="Znf_CCHC"/>
</dbReference>
<gene>
    <name evidence="4" type="ORF">EV44_g5482</name>
</gene>
<evidence type="ECO:0000259" key="3">
    <source>
        <dbReference type="PROSITE" id="PS50158"/>
    </source>
</evidence>
<dbReference type="PROSITE" id="PS50158">
    <property type="entry name" value="ZF_CCHC"/>
    <property type="match status" value="1"/>
</dbReference>
<dbReference type="Proteomes" id="UP000030854">
    <property type="component" value="Unassembled WGS sequence"/>
</dbReference>
<feature type="domain" description="CCHC-type" evidence="3">
    <location>
        <begin position="228"/>
        <end position="241"/>
    </location>
</feature>
<dbReference type="GO" id="GO:0003676">
    <property type="term" value="F:nucleic acid binding"/>
    <property type="evidence" value="ECO:0007669"/>
    <property type="project" value="InterPro"/>
</dbReference>
<dbReference type="OMA" id="NDAECAD"/>
<sequence>MKVYHPQSSKSSHADEIPTMTKILQEIRSIKTTIAQNKGLSQIHGQTWAKMARKPEVAGSVIRIQDEKEKLEIAKLSSEELVKKIGINEVVGAKQLPNGQVKVYFVGPETKQIMDKQREWTSKLSATAQIASPTYQVLVHDIPFSFNPENLEQIRELEKANGRYIQGIGIQKAAWLRRNNRQGKSAGSLIVWFNDAECADRVIAKGLMWGYEVKATEIFRSGFRIMQCYNCQKYGHIARNCSVEPKCGQCAGGHNTRSCSGKGETRCTNCSKKHPAWDQTCPIRMAAKTRAVNNRTQDPGRFAAQEPQRTYQNTEWQIVGSRKRRAGTPTVEITNPVGEGIIRRGPGRPRKTPAPTPTPAFPETSETWKKLLDSADAPISFSEKANEPRPVTRENMAELNQAPECEISS</sequence>
<feature type="compositionally biased region" description="Basic and acidic residues" evidence="2">
    <location>
        <begin position="384"/>
        <end position="396"/>
    </location>
</feature>
<dbReference type="HOGENOM" id="CLU_608586_0_0_1"/>
<evidence type="ECO:0000256" key="2">
    <source>
        <dbReference type="SAM" id="MobiDB-lite"/>
    </source>
</evidence>
<feature type="region of interest" description="Disordered" evidence="2">
    <location>
        <begin position="337"/>
        <end position="409"/>
    </location>
</feature>
<dbReference type="EMBL" id="JNVN01001813">
    <property type="protein sequence ID" value="KHJ32785.1"/>
    <property type="molecule type" value="Genomic_DNA"/>
</dbReference>
<accession>A0A0B1P661</accession>
<dbReference type="SMART" id="SM00343">
    <property type="entry name" value="ZnF_C2HC"/>
    <property type="match status" value="1"/>
</dbReference>
<evidence type="ECO:0000313" key="4">
    <source>
        <dbReference type="EMBL" id="KHJ32785.1"/>
    </source>
</evidence>
<comment type="caution">
    <text evidence="4">The sequence shown here is derived from an EMBL/GenBank/DDBJ whole genome shotgun (WGS) entry which is preliminary data.</text>
</comment>